<reference evidence="1 3" key="1">
    <citation type="journal article" date="2012" name="Environ. Microbiol.">
        <title>The genome of the ammonia-oxidizing Candidatus Nitrososphaera gargensis: insights into metabolic versatility and environmental adaptations.</title>
        <authorList>
            <person name="Spang A."/>
            <person name="Poehlein A."/>
            <person name="Offre P."/>
            <person name="Zumbragel S."/>
            <person name="Haider S."/>
            <person name="Rychlik N."/>
            <person name="Nowka B."/>
            <person name="Schmeisser C."/>
            <person name="Lebedeva E.V."/>
            <person name="Rattei T."/>
            <person name="Bohm C."/>
            <person name="Schmid M."/>
            <person name="Galushko A."/>
            <person name="Hatzenpichler R."/>
            <person name="Weinmaier T."/>
            <person name="Daniel R."/>
            <person name="Schleper C."/>
            <person name="Spieck E."/>
            <person name="Streit W."/>
            <person name="Wagner M."/>
        </authorList>
    </citation>
    <scope>NUCLEOTIDE SEQUENCE [LARGE SCALE GENOMIC DNA]</scope>
    <source>
        <strain evidence="1">Enrichment culture Ga9.2</strain>
        <strain evidence="3">Ga9.2</strain>
    </source>
</reference>
<dbReference type="Proteomes" id="UP000008037">
    <property type="component" value="Chromosome"/>
</dbReference>
<dbReference type="KEGG" id="nga:Ngar_c03550"/>
<evidence type="ECO:0000313" key="2">
    <source>
        <dbReference type="EMBL" id="AFU57303.1"/>
    </source>
</evidence>
<evidence type="ECO:0000313" key="1">
    <source>
        <dbReference type="EMBL" id="AFU57274.1"/>
    </source>
</evidence>
<proteinExistence type="predicted"/>
<dbReference type="AlphaFoldDB" id="K0ILR9"/>
<keyword evidence="3" id="KW-1185">Reference proteome</keyword>
<dbReference type="HOGENOM" id="CLU_2613745_0_0_2"/>
<dbReference type="RefSeq" id="WP_015017846.1">
    <property type="nucleotide sequence ID" value="NC_018719.1"/>
</dbReference>
<name>K0ILR9_NITGG</name>
<organism evidence="1 3">
    <name type="scientific">Nitrososphaera gargensis (strain Ga9.2)</name>
    <dbReference type="NCBI Taxonomy" id="1237085"/>
    <lineage>
        <taxon>Archaea</taxon>
        <taxon>Nitrososphaerota</taxon>
        <taxon>Nitrososphaeria</taxon>
        <taxon>Nitrososphaerales</taxon>
        <taxon>Nitrososphaeraceae</taxon>
        <taxon>Nitrososphaera</taxon>
    </lineage>
</organism>
<protein>
    <submittedName>
        <fullName evidence="1">Uncharacterized protein</fullName>
    </submittedName>
</protein>
<dbReference type="EMBL" id="CP002408">
    <property type="protein sequence ID" value="AFU57303.1"/>
    <property type="molecule type" value="Genomic_DNA"/>
</dbReference>
<evidence type="ECO:0000313" key="3">
    <source>
        <dbReference type="Proteomes" id="UP000008037"/>
    </source>
</evidence>
<dbReference type="InParanoid" id="K0ILR9"/>
<dbReference type="EMBL" id="CP002408">
    <property type="protein sequence ID" value="AFU57274.1"/>
    <property type="molecule type" value="Genomic_DNA"/>
</dbReference>
<dbReference type="BioCyc" id="CNIT1237085:G1324-326-MONOMER"/>
<dbReference type="STRING" id="1237085.Ngar_c03260"/>
<dbReference type="KEGG" id="nga:Ngar_c03260"/>
<gene>
    <name evidence="1" type="ordered locus">Ngar_c03260</name>
    <name evidence="2" type="ordered locus">Ngar_c03550</name>
</gene>
<sequence>MADKAEYAFKYLRSEMEKAAAAVGKKPTLQEKMLFAAFENALPLILDIAPDESKVWLKRIFNLVGYVAGYWDTPSGEE</sequence>
<dbReference type="GeneID" id="13796531"/>
<accession>K0ILR9</accession>